<feature type="domain" description="DNA topoisomerase type IA zn finger" evidence="1">
    <location>
        <begin position="48"/>
        <end position="80"/>
    </location>
</feature>
<name>A0A2U3LPP8_9FIRM</name>
<dbReference type="SUPFAM" id="SSF57783">
    <property type="entry name" value="Zinc beta-ribbon"/>
    <property type="match status" value="1"/>
</dbReference>
<dbReference type="EMBL" id="OMOF01000671">
    <property type="protein sequence ID" value="SPF53832.1"/>
    <property type="molecule type" value="Genomic_DNA"/>
</dbReference>
<reference evidence="3" key="1">
    <citation type="submission" date="2018-02" db="EMBL/GenBank/DDBJ databases">
        <authorList>
            <person name="Hausmann B."/>
        </authorList>
    </citation>
    <scope>NUCLEOTIDE SEQUENCE [LARGE SCALE GENOMIC DNA]</scope>
    <source>
        <strain evidence="3">Peat soil MAG SbF1</strain>
    </source>
</reference>
<dbReference type="GO" id="GO:0006265">
    <property type="term" value="P:DNA topological change"/>
    <property type="evidence" value="ECO:0007669"/>
    <property type="project" value="InterPro"/>
</dbReference>
<dbReference type="AlphaFoldDB" id="A0A2U3LPP8"/>
<dbReference type="GO" id="GO:0003677">
    <property type="term" value="F:DNA binding"/>
    <property type="evidence" value="ECO:0007669"/>
    <property type="project" value="InterPro"/>
</dbReference>
<sequence>MFAVIRAIRNRMPDFTLTGDPRNIKIRTQHVEGIHKKKAEVVNQIAANSCPKCGGGLIARKGKYGESKGCNNYLKCRFTITS</sequence>
<dbReference type="GO" id="GO:0005694">
    <property type="term" value="C:chromosome"/>
    <property type="evidence" value="ECO:0007669"/>
    <property type="project" value="InterPro"/>
</dbReference>
<evidence type="ECO:0000259" key="1">
    <source>
        <dbReference type="Pfam" id="PF01396"/>
    </source>
</evidence>
<dbReference type="Gene3D" id="3.30.65.10">
    <property type="entry name" value="Bacterial Topoisomerase I, domain 1"/>
    <property type="match status" value="1"/>
</dbReference>
<dbReference type="GO" id="GO:0003916">
    <property type="term" value="F:DNA topoisomerase activity"/>
    <property type="evidence" value="ECO:0007669"/>
    <property type="project" value="InterPro"/>
</dbReference>
<proteinExistence type="predicted"/>
<dbReference type="InterPro" id="IPR013498">
    <property type="entry name" value="Topo_IA_Znf"/>
</dbReference>
<protein>
    <recommendedName>
        <fullName evidence="1">DNA topoisomerase type IA zn finger domain-containing protein</fullName>
    </recommendedName>
</protein>
<gene>
    <name evidence="2" type="ORF">SBF1_7020001</name>
</gene>
<dbReference type="Pfam" id="PF01396">
    <property type="entry name" value="Zn_ribbon_Top1"/>
    <property type="match status" value="1"/>
</dbReference>
<evidence type="ECO:0000313" key="3">
    <source>
        <dbReference type="Proteomes" id="UP000238916"/>
    </source>
</evidence>
<organism evidence="2 3">
    <name type="scientific">Candidatus Desulfosporosinus infrequens</name>
    <dbReference type="NCBI Taxonomy" id="2043169"/>
    <lineage>
        <taxon>Bacteria</taxon>
        <taxon>Bacillati</taxon>
        <taxon>Bacillota</taxon>
        <taxon>Clostridia</taxon>
        <taxon>Eubacteriales</taxon>
        <taxon>Desulfitobacteriaceae</taxon>
        <taxon>Desulfosporosinus</taxon>
    </lineage>
</organism>
<accession>A0A2U3LPP8</accession>
<evidence type="ECO:0000313" key="2">
    <source>
        <dbReference type="EMBL" id="SPF53832.1"/>
    </source>
</evidence>
<dbReference type="Proteomes" id="UP000238916">
    <property type="component" value="Unassembled WGS sequence"/>
</dbReference>